<evidence type="ECO:0000313" key="7">
    <source>
        <dbReference type="EMBL" id="PHT40887.1"/>
    </source>
</evidence>
<evidence type="ECO:0000256" key="2">
    <source>
        <dbReference type="ARBA" id="ARBA00022692"/>
    </source>
</evidence>
<proteinExistence type="inferred from homology"/>
<dbReference type="SUPFAM" id="SSF103473">
    <property type="entry name" value="MFS general substrate transporter"/>
    <property type="match status" value="1"/>
</dbReference>
<keyword evidence="2 6" id="KW-0812">Transmembrane</keyword>
<dbReference type="AlphaFoldDB" id="A0A2G2W6M9"/>
<evidence type="ECO:0000256" key="1">
    <source>
        <dbReference type="ARBA" id="ARBA00004141"/>
    </source>
</evidence>
<reference evidence="7 8" key="1">
    <citation type="journal article" date="2017" name="Genome Biol.">
        <title>New reference genome sequences of hot pepper reveal the massive evolution of plant disease-resistance genes by retroduplication.</title>
        <authorList>
            <person name="Kim S."/>
            <person name="Park J."/>
            <person name="Yeom S.I."/>
            <person name="Kim Y.M."/>
            <person name="Seo E."/>
            <person name="Kim K.T."/>
            <person name="Kim M.S."/>
            <person name="Lee J.M."/>
            <person name="Cheong K."/>
            <person name="Shin H.S."/>
            <person name="Kim S.B."/>
            <person name="Han K."/>
            <person name="Lee J."/>
            <person name="Park M."/>
            <person name="Lee H.A."/>
            <person name="Lee H.Y."/>
            <person name="Lee Y."/>
            <person name="Oh S."/>
            <person name="Lee J.H."/>
            <person name="Choi E."/>
            <person name="Choi E."/>
            <person name="Lee S.E."/>
            <person name="Jeon J."/>
            <person name="Kim H."/>
            <person name="Choi G."/>
            <person name="Song H."/>
            <person name="Lee J."/>
            <person name="Lee S.C."/>
            <person name="Kwon J.K."/>
            <person name="Lee H.Y."/>
            <person name="Koo N."/>
            <person name="Hong Y."/>
            <person name="Kim R.W."/>
            <person name="Kang W.H."/>
            <person name="Huh J.H."/>
            <person name="Kang B.C."/>
            <person name="Yang T.J."/>
            <person name="Lee Y.H."/>
            <person name="Bennetzen J.L."/>
            <person name="Choi D."/>
        </authorList>
    </citation>
    <scope>NUCLEOTIDE SEQUENCE [LARGE SCALE GENOMIC DNA]</scope>
    <source>
        <strain evidence="8">cv. PBC81</strain>
    </source>
</reference>
<comment type="caution">
    <text evidence="7">The sequence shown here is derived from an EMBL/GenBank/DDBJ whole genome shotgun (WGS) entry which is preliminary data.</text>
</comment>
<dbReference type="Proteomes" id="UP000224567">
    <property type="component" value="Unassembled WGS sequence"/>
</dbReference>
<evidence type="ECO:0000313" key="8">
    <source>
        <dbReference type="Proteomes" id="UP000224567"/>
    </source>
</evidence>
<accession>A0A2G2W6M9</accession>
<comment type="similarity">
    <text evidence="5">Belongs to the major facilitator superfamily. Phosphate:H(+) symporter (TC 2.A.1.9) family.</text>
</comment>
<feature type="transmembrane region" description="Helical" evidence="6">
    <location>
        <begin position="194"/>
        <end position="211"/>
    </location>
</feature>
<evidence type="ECO:0000256" key="5">
    <source>
        <dbReference type="ARBA" id="ARBA00044504"/>
    </source>
</evidence>
<protein>
    <recommendedName>
        <fullName evidence="9">High-affinity nitrate transporter 2.1</fullName>
    </recommendedName>
</protein>
<dbReference type="InterPro" id="IPR036259">
    <property type="entry name" value="MFS_trans_sf"/>
</dbReference>
<dbReference type="OrthoDB" id="1932998at2759"/>
<evidence type="ECO:0000256" key="4">
    <source>
        <dbReference type="ARBA" id="ARBA00023136"/>
    </source>
</evidence>
<keyword evidence="4 6" id="KW-0472">Membrane</keyword>
<dbReference type="EMBL" id="MLFT02000008">
    <property type="protein sequence ID" value="PHT40887.1"/>
    <property type="molecule type" value="Genomic_DNA"/>
</dbReference>
<evidence type="ECO:0008006" key="9">
    <source>
        <dbReference type="Google" id="ProtNLM"/>
    </source>
</evidence>
<dbReference type="InterPro" id="IPR044772">
    <property type="entry name" value="NO3_transporter"/>
</dbReference>
<organism evidence="7 8">
    <name type="scientific">Capsicum baccatum</name>
    <name type="common">Peruvian pepper</name>
    <dbReference type="NCBI Taxonomy" id="33114"/>
    <lineage>
        <taxon>Eukaryota</taxon>
        <taxon>Viridiplantae</taxon>
        <taxon>Streptophyta</taxon>
        <taxon>Embryophyta</taxon>
        <taxon>Tracheophyta</taxon>
        <taxon>Spermatophyta</taxon>
        <taxon>Magnoliopsida</taxon>
        <taxon>eudicotyledons</taxon>
        <taxon>Gunneridae</taxon>
        <taxon>Pentapetalae</taxon>
        <taxon>asterids</taxon>
        <taxon>lamiids</taxon>
        <taxon>Solanales</taxon>
        <taxon>Solanaceae</taxon>
        <taxon>Solanoideae</taxon>
        <taxon>Capsiceae</taxon>
        <taxon>Capsicum</taxon>
    </lineage>
</organism>
<reference evidence="8" key="2">
    <citation type="journal article" date="2017" name="J. Anim. Genet.">
        <title>Multiple reference genome sequences of hot pepper reveal the massive evolution of plant disease resistance genes by retroduplication.</title>
        <authorList>
            <person name="Kim S."/>
            <person name="Park J."/>
            <person name="Yeom S.-I."/>
            <person name="Kim Y.-M."/>
            <person name="Seo E."/>
            <person name="Kim K.-T."/>
            <person name="Kim M.-S."/>
            <person name="Lee J.M."/>
            <person name="Cheong K."/>
            <person name="Shin H.-S."/>
            <person name="Kim S.-B."/>
            <person name="Han K."/>
            <person name="Lee J."/>
            <person name="Park M."/>
            <person name="Lee H.-A."/>
            <person name="Lee H.-Y."/>
            <person name="Lee Y."/>
            <person name="Oh S."/>
            <person name="Lee J.H."/>
            <person name="Choi E."/>
            <person name="Choi E."/>
            <person name="Lee S.E."/>
            <person name="Jeon J."/>
            <person name="Kim H."/>
            <person name="Choi G."/>
            <person name="Song H."/>
            <person name="Lee J."/>
            <person name="Lee S.-C."/>
            <person name="Kwon J.-K."/>
            <person name="Lee H.-Y."/>
            <person name="Koo N."/>
            <person name="Hong Y."/>
            <person name="Kim R.W."/>
            <person name="Kang W.-H."/>
            <person name="Huh J.H."/>
            <person name="Kang B.-C."/>
            <person name="Yang T.-J."/>
            <person name="Lee Y.-H."/>
            <person name="Bennetzen J.L."/>
            <person name="Choi D."/>
        </authorList>
    </citation>
    <scope>NUCLEOTIDE SEQUENCE [LARGE SCALE GENOMIC DNA]</scope>
    <source>
        <strain evidence="8">cv. PBC81</strain>
    </source>
</reference>
<dbReference type="Gene3D" id="1.20.1250.20">
    <property type="entry name" value="MFS general substrate transporter like domains"/>
    <property type="match status" value="1"/>
</dbReference>
<dbReference type="GO" id="GO:0016020">
    <property type="term" value="C:membrane"/>
    <property type="evidence" value="ECO:0007669"/>
    <property type="project" value="UniProtKB-SubCell"/>
</dbReference>
<feature type="transmembrane region" description="Helical" evidence="6">
    <location>
        <begin position="231"/>
        <end position="250"/>
    </location>
</feature>
<comment type="subcellular location">
    <subcellularLocation>
        <location evidence="1">Membrane</location>
        <topology evidence="1">Multi-pass membrane protein</topology>
    </subcellularLocation>
</comment>
<gene>
    <name evidence="7" type="ORF">CQW23_19741</name>
</gene>
<evidence type="ECO:0000256" key="6">
    <source>
        <dbReference type="SAM" id="Phobius"/>
    </source>
</evidence>
<keyword evidence="3 6" id="KW-1133">Transmembrane helix</keyword>
<name>A0A2G2W6M9_CAPBA</name>
<evidence type="ECO:0000256" key="3">
    <source>
        <dbReference type="ARBA" id="ARBA00022989"/>
    </source>
</evidence>
<dbReference type="STRING" id="33114.A0A2G2W6M9"/>
<dbReference type="PANTHER" id="PTHR23515">
    <property type="entry name" value="HIGH-AFFINITY NITRATE TRANSPORTER 2.3"/>
    <property type="match status" value="1"/>
</dbReference>
<sequence length="315" mass="34883">MEVDFSGVISIIGCTIKESEIRVRTMRGQVTRGGGSKQQGCMRCVRKRGNLVKGDAGDGEEGCGGRHQSIWGRRNRGGSPISKLMKDGCVELSRGEEIKLVDVLELSYTSKDEPHPRGEICVNRKDVIYDYYWMITGVIGVWTPGGNLKIIERLVNWTAAGWGNMDGGATQLLMPLIYDIIHRVGATPCTARRSALFISGWLHVIIGILVLTLGQDLPDGNLASLQKKGDILWYAATNYRTWIFVLLYGFSMGVELTTDNVTAEDFFDRFNLKLHTAGIFAATFGKVNLLSQPFGGWISDFAAKHFGMRGRLWSL</sequence>
<dbReference type="GO" id="GO:0015112">
    <property type="term" value="F:nitrate transmembrane transporter activity"/>
    <property type="evidence" value="ECO:0007669"/>
    <property type="project" value="InterPro"/>
</dbReference>
<keyword evidence="8" id="KW-1185">Reference proteome</keyword>